<keyword evidence="2" id="KW-0413">Isomerase</keyword>
<evidence type="ECO:0000259" key="1">
    <source>
        <dbReference type="Pfam" id="PF01261"/>
    </source>
</evidence>
<dbReference type="GO" id="GO:0016853">
    <property type="term" value="F:isomerase activity"/>
    <property type="evidence" value="ECO:0007669"/>
    <property type="project" value="UniProtKB-KW"/>
</dbReference>
<dbReference type="AlphaFoldDB" id="A0A4Z0NGB2"/>
<name>A0A4Z0NGB2_9HYPH</name>
<proteinExistence type="predicted"/>
<dbReference type="EMBL" id="SRLB01000033">
    <property type="protein sequence ID" value="TGD95119.1"/>
    <property type="molecule type" value="Genomic_DNA"/>
</dbReference>
<feature type="domain" description="Xylose isomerase-like TIM barrel" evidence="1">
    <location>
        <begin position="30"/>
        <end position="255"/>
    </location>
</feature>
<dbReference type="Gene3D" id="3.20.20.150">
    <property type="entry name" value="Divalent-metal-dependent TIM barrel enzymes"/>
    <property type="match status" value="1"/>
</dbReference>
<protein>
    <submittedName>
        <fullName evidence="2">Sugar phosphate isomerase/epimerase</fullName>
    </submittedName>
</protein>
<evidence type="ECO:0000313" key="2">
    <source>
        <dbReference type="EMBL" id="TGD95119.1"/>
    </source>
</evidence>
<gene>
    <name evidence="2" type="ORF">EU555_29525</name>
</gene>
<organism evidence="2 3">
    <name type="scientific">Methylobacterium nonmethylotrophicum</name>
    <dbReference type="NCBI Taxonomy" id="1141884"/>
    <lineage>
        <taxon>Bacteria</taxon>
        <taxon>Pseudomonadati</taxon>
        <taxon>Pseudomonadota</taxon>
        <taxon>Alphaproteobacteria</taxon>
        <taxon>Hyphomicrobiales</taxon>
        <taxon>Methylobacteriaceae</taxon>
        <taxon>Methylobacterium</taxon>
    </lineage>
</organism>
<dbReference type="Proteomes" id="UP000297535">
    <property type="component" value="Unassembled WGS sequence"/>
</dbReference>
<evidence type="ECO:0000313" key="3">
    <source>
        <dbReference type="Proteomes" id="UP000297535"/>
    </source>
</evidence>
<dbReference type="Pfam" id="PF01261">
    <property type="entry name" value="AP_endonuc_2"/>
    <property type="match status" value="1"/>
</dbReference>
<dbReference type="InterPro" id="IPR050312">
    <property type="entry name" value="IolE/XylAMocC-like"/>
</dbReference>
<dbReference type="SUPFAM" id="SSF51658">
    <property type="entry name" value="Xylose isomerase-like"/>
    <property type="match status" value="1"/>
</dbReference>
<dbReference type="PANTHER" id="PTHR12110:SF53">
    <property type="entry name" value="BLR5974 PROTEIN"/>
    <property type="match status" value="1"/>
</dbReference>
<comment type="caution">
    <text evidence="2">The sequence shown here is derived from an EMBL/GenBank/DDBJ whole genome shotgun (WGS) entry which is preliminary data.</text>
</comment>
<dbReference type="PANTHER" id="PTHR12110">
    <property type="entry name" value="HYDROXYPYRUVATE ISOMERASE"/>
    <property type="match status" value="1"/>
</dbReference>
<accession>A0A4Z0NGB2</accession>
<dbReference type="OrthoDB" id="9801426at2"/>
<sequence>MRVGEEHVDLKARIGVDLGRATPLEEALPWAAARGVRFLDVELDTGPNALPRLDDARVAAIRAMIEAHDLRLGLHTLSAVNVAERSPYLSEAADAYLAAYIDLAPRLGADWIVVHAGYHFTSDREARMRAGLERLKRATERAERAGVTLLLENLNKEPPAAEVRYLAHTVEEWRFYYEAIPSPAFGLAFTANHAHLMPEGVAGFLDAIPLSRVREVRLADCWRHGDEVHLRPGEGDFDFGDLFRRLEGAGFAGHYMNAFGSLDDMERARGHLVRCAQEAGGPAG</sequence>
<keyword evidence="3" id="KW-1185">Reference proteome</keyword>
<reference evidence="2 3" key="1">
    <citation type="submission" date="2019-04" db="EMBL/GenBank/DDBJ databases">
        <authorList>
            <person name="Feng G."/>
            <person name="Zhu H."/>
        </authorList>
    </citation>
    <scope>NUCLEOTIDE SEQUENCE [LARGE SCALE GENOMIC DNA]</scope>
    <source>
        <strain evidence="2 3">6HR-1</strain>
    </source>
</reference>
<dbReference type="InterPro" id="IPR013022">
    <property type="entry name" value="Xyl_isomerase-like_TIM-brl"/>
</dbReference>
<dbReference type="InterPro" id="IPR036237">
    <property type="entry name" value="Xyl_isomerase-like_sf"/>
</dbReference>